<organism evidence="2">
    <name type="scientific">uncultured Rubrobacteraceae bacterium</name>
    <dbReference type="NCBI Taxonomy" id="349277"/>
    <lineage>
        <taxon>Bacteria</taxon>
        <taxon>Bacillati</taxon>
        <taxon>Actinomycetota</taxon>
        <taxon>Rubrobacteria</taxon>
        <taxon>Rubrobacterales</taxon>
        <taxon>Rubrobacteraceae</taxon>
        <taxon>environmental samples</taxon>
    </lineage>
</organism>
<proteinExistence type="predicted"/>
<feature type="compositionally biased region" description="Low complexity" evidence="1">
    <location>
        <begin position="34"/>
        <end position="43"/>
    </location>
</feature>
<reference evidence="2" key="1">
    <citation type="submission" date="2020-02" db="EMBL/GenBank/DDBJ databases">
        <authorList>
            <person name="Meier V. D."/>
        </authorList>
    </citation>
    <scope>NUCLEOTIDE SEQUENCE</scope>
    <source>
        <strain evidence="2">AVDCRST_MAG02</strain>
    </source>
</reference>
<feature type="compositionally biased region" description="Basic and acidic residues" evidence="1">
    <location>
        <begin position="1"/>
        <end position="15"/>
    </location>
</feature>
<dbReference type="AlphaFoldDB" id="A0A6J4RE47"/>
<name>A0A6J4RE47_9ACTN</name>
<accession>A0A6J4RE47</accession>
<dbReference type="EMBL" id="CADCVH010000101">
    <property type="protein sequence ID" value="CAA9468631.1"/>
    <property type="molecule type" value="Genomic_DNA"/>
</dbReference>
<gene>
    <name evidence="2" type="ORF">AVDCRST_MAG02-3433</name>
</gene>
<protein>
    <submittedName>
        <fullName evidence="2">2,5-didehydrogluconate reductase</fullName>
    </submittedName>
</protein>
<feature type="region of interest" description="Disordered" evidence="1">
    <location>
        <begin position="68"/>
        <end position="103"/>
    </location>
</feature>
<sequence>VMERHGERVVADRAGRGARRAYHHPDRREGPQDAAAGRLAAAHPARRHRVPEVGDAFAHEGELRVVRLRARSRRHGRDLRARPGRGRPHRPEPGHVRPRPPGL</sequence>
<feature type="region of interest" description="Disordered" evidence="1">
    <location>
        <begin position="1"/>
        <end position="47"/>
    </location>
</feature>
<evidence type="ECO:0000313" key="2">
    <source>
        <dbReference type="EMBL" id="CAA9468631.1"/>
    </source>
</evidence>
<feature type="compositionally biased region" description="Basic residues" evidence="1">
    <location>
        <begin position="68"/>
        <end position="88"/>
    </location>
</feature>
<feature type="non-terminal residue" evidence="2">
    <location>
        <position position="103"/>
    </location>
</feature>
<evidence type="ECO:0000256" key="1">
    <source>
        <dbReference type="SAM" id="MobiDB-lite"/>
    </source>
</evidence>
<feature type="non-terminal residue" evidence="2">
    <location>
        <position position="1"/>
    </location>
</feature>